<gene>
    <name evidence="7" type="ORF">UFOPK1572_01051</name>
    <name evidence="8" type="ORF">UFOPK2169_01403</name>
</gene>
<dbReference type="InterPro" id="IPR019815">
    <property type="entry name" value="Translation_initiation_fac_3_C"/>
</dbReference>
<protein>
    <submittedName>
        <fullName evidence="8">Unannotated protein</fullName>
    </submittedName>
</protein>
<accession>A0A6J6LGV4</accession>
<dbReference type="GO" id="GO:0005829">
    <property type="term" value="C:cytosol"/>
    <property type="evidence" value="ECO:0007669"/>
    <property type="project" value="TreeGrafter"/>
</dbReference>
<dbReference type="AlphaFoldDB" id="A0A6J6LGV4"/>
<evidence type="ECO:0000259" key="5">
    <source>
        <dbReference type="Pfam" id="PF00707"/>
    </source>
</evidence>
<sequence length="276" mass="30875">MVLSWLIGRYPSSRQLNEVGFWPPPSHPKAFGSAPGRDCERLVLLSSASRIGGYVPHPRFSMKEGVAHCTRETVIVTPQNEPRYNERIRAREVRLIGPDGSQVGIRPTADALVLARELDLDLVEVAPLANPPVCRIMDYGKFRYEEAQKAKESRKKTTHVTVKEVKFRPKIGKGDFDTKVRHMRDFLEDGHKVKVTLQFRGREVAHPELGARILDAALEQLGPLAKVETQARLEGRNMTMVLSPDKKPAKKNEKEQSGSTPQVAPAEPTTESQDSQ</sequence>
<evidence type="ECO:0000256" key="3">
    <source>
        <dbReference type="ARBA" id="ARBA00022917"/>
    </source>
</evidence>
<dbReference type="HAMAP" id="MF_00080">
    <property type="entry name" value="IF_3"/>
    <property type="match status" value="1"/>
</dbReference>
<feature type="compositionally biased region" description="Basic and acidic residues" evidence="4">
    <location>
        <begin position="244"/>
        <end position="256"/>
    </location>
</feature>
<dbReference type="InterPro" id="IPR019814">
    <property type="entry name" value="Translation_initiation_fac_3_N"/>
</dbReference>
<dbReference type="InterPro" id="IPR036788">
    <property type="entry name" value="T_IF-3_C_sf"/>
</dbReference>
<name>A0A6J6LGV4_9ZZZZ</name>
<dbReference type="PANTHER" id="PTHR10938">
    <property type="entry name" value="TRANSLATION INITIATION FACTOR IF-3"/>
    <property type="match status" value="1"/>
</dbReference>
<dbReference type="Gene3D" id="3.30.110.10">
    <property type="entry name" value="Translation initiation factor 3 (IF-3), C-terminal domain"/>
    <property type="match status" value="1"/>
</dbReference>
<dbReference type="SUPFAM" id="SSF55200">
    <property type="entry name" value="Translation initiation factor IF3, C-terminal domain"/>
    <property type="match status" value="1"/>
</dbReference>
<dbReference type="InterPro" id="IPR019813">
    <property type="entry name" value="Translation_initiation_fac3_CS"/>
</dbReference>
<evidence type="ECO:0000313" key="8">
    <source>
        <dbReference type="EMBL" id="CAB4660922.1"/>
    </source>
</evidence>
<dbReference type="InterPro" id="IPR001288">
    <property type="entry name" value="Translation_initiation_fac_3"/>
</dbReference>
<reference evidence="8" key="1">
    <citation type="submission" date="2020-05" db="EMBL/GenBank/DDBJ databases">
        <authorList>
            <person name="Chiriac C."/>
            <person name="Salcher M."/>
            <person name="Ghai R."/>
            <person name="Kavagutti S V."/>
        </authorList>
    </citation>
    <scope>NUCLEOTIDE SEQUENCE</scope>
</reference>
<dbReference type="InterPro" id="IPR036787">
    <property type="entry name" value="T_IF-3_N_sf"/>
</dbReference>
<proteinExistence type="inferred from homology"/>
<dbReference type="GO" id="GO:0043022">
    <property type="term" value="F:ribosome binding"/>
    <property type="evidence" value="ECO:0007669"/>
    <property type="project" value="TreeGrafter"/>
</dbReference>
<evidence type="ECO:0000259" key="6">
    <source>
        <dbReference type="Pfam" id="PF05198"/>
    </source>
</evidence>
<dbReference type="EMBL" id="CAEZWE010000068">
    <property type="protein sequence ID" value="CAB4660922.1"/>
    <property type="molecule type" value="Genomic_DNA"/>
</dbReference>
<feature type="region of interest" description="Disordered" evidence="4">
    <location>
        <begin position="235"/>
        <end position="276"/>
    </location>
</feature>
<feature type="domain" description="Translation initiation factor 3 N-terminal" evidence="6">
    <location>
        <begin position="85"/>
        <end position="152"/>
    </location>
</feature>
<dbReference type="GO" id="GO:0003743">
    <property type="term" value="F:translation initiation factor activity"/>
    <property type="evidence" value="ECO:0007669"/>
    <property type="project" value="UniProtKB-KW"/>
</dbReference>
<dbReference type="NCBIfam" id="TIGR00168">
    <property type="entry name" value="infC"/>
    <property type="match status" value="1"/>
</dbReference>
<comment type="similarity">
    <text evidence="1">Belongs to the IF-3 family.</text>
</comment>
<dbReference type="FunFam" id="3.10.20.80:FF:000001">
    <property type="entry name" value="Translation initiation factor IF-3"/>
    <property type="match status" value="1"/>
</dbReference>
<evidence type="ECO:0000256" key="2">
    <source>
        <dbReference type="ARBA" id="ARBA00022540"/>
    </source>
</evidence>
<evidence type="ECO:0000256" key="4">
    <source>
        <dbReference type="SAM" id="MobiDB-lite"/>
    </source>
</evidence>
<dbReference type="SUPFAM" id="SSF54364">
    <property type="entry name" value="Translation initiation factor IF3, N-terminal domain"/>
    <property type="match status" value="1"/>
</dbReference>
<dbReference type="PROSITE" id="PS00938">
    <property type="entry name" value="IF3"/>
    <property type="match status" value="1"/>
</dbReference>
<dbReference type="GO" id="GO:0016020">
    <property type="term" value="C:membrane"/>
    <property type="evidence" value="ECO:0007669"/>
    <property type="project" value="TreeGrafter"/>
</dbReference>
<evidence type="ECO:0000313" key="7">
    <source>
        <dbReference type="EMBL" id="CAB4564831.1"/>
    </source>
</evidence>
<dbReference type="PANTHER" id="PTHR10938:SF0">
    <property type="entry name" value="TRANSLATION INITIATION FACTOR IF-3, MITOCHONDRIAL"/>
    <property type="match status" value="1"/>
</dbReference>
<dbReference type="EMBL" id="CAEZTC010000136">
    <property type="protein sequence ID" value="CAB4564831.1"/>
    <property type="molecule type" value="Genomic_DNA"/>
</dbReference>
<keyword evidence="3" id="KW-0648">Protein biosynthesis</keyword>
<organism evidence="8">
    <name type="scientific">freshwater metagenome</name>
    <dbReference type="NCBI Taxonomy" id="449393"/>
    <lineage>
        <taxon>unclassified sequences</taxon>
        <taxon>metagenomes</taxon>
        <taxon>ecological metagenomes</taxon>
    </lineage>
</organism>
<dbReference type="Gene3D" id="3.10.20.80">
    <property type="entry name" value="Translation initiation factor 3 (IF-3), N-terminal domain"/>
    <property type="match status" value="1"/>
</dbReference>
<dbReference type="Pfam" id="PF05198">
    <property type="entry name" value="IF3_N"/>
    <property type="match status" value="1"/>
</dbReference>
<feature type="domain" description="Translation initiation factor 3 C-terminal" evidence="5">
    <location>
        <begin position="160"/>
        <end position="244"/>
    </location>
</feature>
<dbReference type="Pfam" id="PF00707">
    <property type="entry name" value="IF3_C"/>
    <property type="match status" value="1"/>
</dbReference>
<dbReference type="GO" id="GO:0032790">
    <property type="term" value="P:ribosome disassembly"/>
    <property type="evidence" value="ECO:0007669"/>
    <property type="project" value="TreeGrafter"/>
</dbReference>
<dbReference type="FunFam" id="3.30.110.10:FF:000001">
    <property type="entry name" value="Translation initiation factor IF-3"/>
    <property type="match status" value="1"/>
</dbReference>
<keyword evidence="2" id="KW-0396">Initiation factor</keyword>
<evidence type="ECO:0000256" key="1">
    <source>
        <dbReference type="ARBA" id="ARBA00005439"/>
    </source>
</evidence>